<proteinExistence type="predicted"/>
<name>A0ABR2ILN9_9EUKA</name>
<dbReference type="Proteomes" id="UP001470230">
    <property type="component" value="Unassembled WGS sequence"/>
</dbReference>
<reference evidence="2 3" key="1">
    <citation type="submission" date="2024-04" db="EMBL/GenBank/DDBJ databases">
        <title>Tritrichomonas musculus Genome.</title>
        <authorList>
            <person name="Alves-Ferreira E."/>
            <person name="Grigg M."/>
            <person name="Lorenzi H."/>
            <person name="Galac M."/>
        </authorList>
    </citation>
    <scope>NUCLEOTIDE SEQUENCE [LARGE SCALE GENOMIC DNA]</scope>
    <source>
        <strain evidence="2 3">EAF2021</strain>
    </source>
</reference>
<evidence type="ECO:0000313" key="3">
    <source>
        <dbReference type="Proteomes" id="UP001470230"/>
    </source>
</evidence>
<sequence>MSTPKGIKSSEDNENHVSFSEKLAMFQNMCNNQSPATLNQNDSSFNKKSVVSSEQQKPISIKDKIQKIQNNSSSIPEKKQISPVSFNNQAYFEKPAYEWQQRNTKTIVEKANEFQNGFNNKNDKVQETEQRTSFSLPQKQKKCSYTNQLDSSPSKTQNSSYKNQNSNEKSNVALNNSSPKHNTVLERAILFQNGINDKQTDNNYFPAKRNIPNLASGEQQKTKDIQSPKIVQNNSYQKNIFGEDKSLIKQPECMSLKDKIVLYQKEYEKSQLSSQNKKSDKKKDDFNNKNTNYSYQKNKSEDINYNKSDSYTLKTEDSKEEEVFSIPIETKQDLITPMKAYKKMPNKSDVNEIIDFLDINLDNEPKVLERKNSIRKTLLENTTIINKMQCIVLKNSFVLFLKSTILEIIKNNRDACPLNMIPKVYMKIISNMKNEMENAASFIDDYYEIKMDEIVHEEDINDEDEMNANSTIYVMSEKESYKEIEIQIDCEDDLNLEIPQDF</sequence>
<evidence type="ECO:0000256" key="1">
    <source>
        <dbReference type="SAM" id="MobiDB-lite"/>
    </source>
</evidence>
<feature type="compositionally biased region" description="Polar residues" evidence="1">
    <location>
        <begin position="28"/>
        <end position="58"/>
    </location>
</feature>
<feature type="region of interest" description="Disordered" evidence="1">
    <location>
        <begin position="115"/>
        <end position="178"/>
    </location>
</feature>
<dbReference type="EMBL" id="JAPFFF010000016">
    <property type="protein sequence ID" value="KAK8864782.1"/>
    <property type="molecule type" value="Genomic_DNA"/>
</dbReference>
<feature type="region of interest" description="Disordered" evidence="1">
    <location>
        <begin position="1"/>
        <end position="20"/>
    </location>
</feature>
<feature type="region of interest" description="Disordered" evidence="1">
    <location>
        <begin position="271"/>
        <end position="301"/>
    </location>
</feature>
<organism evidence="2 3">
    <name type="scientific">Tritrichomonas musculus</name>
    <dbReference type="NCBI Taxonomy" id="1915356"/>
    <lineage>
        <taxon>Eukaryota</taxon>
        <taxon>Metamonada</taxon>
        <taxon>Parabasalia</taxon>
        <taxon>Tritrichomonadida</taxon>
        <taxon>Tritrichomonadidae</taxon>
        <taxon>Tritrichomonas</taxon>
    </lineage>
</organism>
<protein>
    <submittedName>
        <fullName evidence="2">Uncharacterized protein</fullName>
    </submittedName>
</protein>
<accession>A0ABR2ILN9</accession>
<feature type="compositionally biased region" description="Basic and acidic residues" evidence="1">
    <location>
        <begin position="121"/>
        <end position="130"/>
    </location>
</feature>
<keyword evidence="3" id="KW-1185">Reference proteome</keyword>
<feature type="region of interest" description="Disordered" evidence="1">
    <location>
        <begin position="28"/>
        <end position="79"/>
    </location>
</feature>
<evidence type="ECO:0000313" key="2">
    <source>
        <dbReference type="EMBL" id="KAK8864782.1"/>
    </source>
</evidence>
<gene>
    <name evidence="2" type="ORF">M9Y10_010307</name>
</gene>
<feature type="region of interest" description="Disordered" evidence="1">
    <location>
        <begin position="197"/>
        <end position="230"/>
    </location>
</feature>
<comment type="caution">
    <text evidence="2">The sequence shown here is derived from an EMBL/GenBank/DDBJ whole genome shotgun (WGS) entry which is preliminary data.</text>
</comment>
<feature type="compositionally biased region" description="Basic and acidic residues" evidence="1">
    <location>
        <begin position="277"/>
        <end position="287"/>
    </location>
</feature>
<feature type="compositionally biased region" description="Polar residues" evidence="1">
    <location>
        <begin position="131"/>
        <end position="178"/>
    </location>
</feature>